<name>A0ABP0X1M0_9BRYO</name>
<proteinExistence type="predicted"/>
<organism evidence="1 2">
    <name type="scientific">Sphagnum jensenii</name>
    <dbReference type="NCBI Taxonomy" id="128206"/>
    <lineage>
        <taxon>Eukaryota</taxon>
        <taxon>Viridiplantae</taxon>
        <taxon>Streptophyta</taxon>
        <taxon>Embryophyta</taxon>
        <taxon>Bryophyta</taxon>
        <taxon>Sphagnophytina</taxon>
        <taxon>Sphagnopsida</taxon>
        <taxon>Sphagnales</taxon>
        <taxon>Sphagnaceae</taxon>
        <taxon>Sphagnum</taxon>
    </lineage>
</organism>
<gene>
    <name evidence="1" type="ORF">CSSPJE1EN1_LOCUS18030</name>
</gene>
<evidence type="ECO:0000313" key="2">
    <source>
        <dbReference type="Proteomes" id="UP001497444"/>
    </source>
</evidence>
<evidence type="ECO:0000313" key="1">
    <source>
        <dbReference type="EMBL" id="CAK9272552.1"/>
    </source>
</evidence>
<protein>
    <submittedName>
        <fullName evidence="1">Uncharacterized protein</fullName>
    </submittedName>
</protein>
<dbReference type="EMBL" id="OZ020099">
    <property type="protein sequence ID" value="CAK9272552.1"/>
    <property type="molecule type" value="Genomic_DNA"/>
</dbReference>
<reference evidence="1" key="1">
    <citation type="submission" date="2024-02" db="EMBL/GenBank/DDBJ databases">
        <authorList>
            <consortium name="ELIXIR-Norway"/>
            <consortium name="Elixir Norway"/>
        </authorList>
    </citation>
    <scope>NUCLEOTIDE SEQUENCE</scope>
</reference>
<keyword evidence="2" id="KW-1185">Reference proteome</keyword>
<sequence>MGLGFRAQGLNSGPWTLNLNKLQTLKSQQCSRQPFTHLDSNRNPWWDKGKIYFGEKTSQDFVMPDALPSPVFGNGYEVQKKRKSAVLTSAASTEEITVTLKSSNQKDVFCSKCLQTVQQRSKFPSPKNLLSLKYPKRGMSL</sequence>
<accession>A0ABP0X1M0</accession>
<dbReference type="Proteomes" id="UP001497444">
    <property type="component" value="Chromosome 4"/>
</dbReference>